<dbReference type="Proteomes" id="UP000554482">
    <property type="component" value="Unassembled WGS sequence"/>
</dbReference>
<organism evidence="2 3">
    <name type="scientific">Thalictrum thalictroides</name>
    <name type="common">Rue-anemone</name>
    <name type="synonym">Anemone thalictroides</name>
    <dbReference type="NCBI Taxonomy" id="46969"/>
    <lineage>
        <taxon>Eukaryota</taxon>
        <taxon>Viridiplantae</taxon>
        <taxon>Streptophyta</taxon>
        <taxon>Embryophyta</taxon>
        <taxon>Tracheophyta</taxon>
        <taxon>Spermatophyta</taxon>
        <taxon>Magnoliopsida</taxon>
        <taxon>Ranunculales</taxon>
        <taxon>Ranunculaceae</taxon>
        <taxon>Thalictroideae</taxon>
        <taxon>Thalictrum</taxon>
    </lineage>
</organism>
<evidence type="ECO:0000256" key="1">
    <source>
        <dbReference type="SAM" id="SignalP"/>
    </source>
</evidence>
<accession>A0A7J6VIV2</accession>
<reference evidence="2 3" key="1">
    <citation type="submission" date="2020-06" db="EMBL/GenBank/DDBJ databases">
        <title>Transcriptomic and genomic resources for Thalictrum thalictroides and T. hernandezii: Facilitating candidate gene discovery in an emerging model plant lineage.</title>
        <authorList>
            <person name="Arias T."/>
            <person name="Riano-Pachon D.M."/>
            <person name="Di Stilio V.S."/>
        </authorList>
    </citation>
    <scope>NUCLEOTIDE SEQUENCE [LARGE SCALE GENOMIC DNA]</scope>
    <source>
        <strain evidence="3">cv. WT478/WT964</strain>
        <tissue evidence="2">Leaves</tissue>
    </source>
</reference>
<gene>
    <name evidence="2" type="ORF">FRX31_025382</name>
</gene>
<keyword evidence="1" id="KW-0732">Signal</keyword>
<proteinExistence type="predicted"/>
<feature type="chain" id="PRO_5029904226" evidence="1">
    <location>
        <begin position="17"/>
        <end position="74"/>
    </location>
</feature>
<evidence type="ECO:0000313" key="2">
    <source>
        <dbReference type="EMBL" id="KAF5185034.1"/>
    </source>
</evidence>
<name>A0A7J6VIV2_THATH</name>
<keyword evidence="3" id="KW-1185">Reference proteome</keyword>
<feature type="signal peptide" evidence="1">
    <location>
        <begin position="1"/>
        <end position="16"/>
    </location>
</feature>
<dbReference type="EMBL" id="JABWDY010031272">
    <property type="protein sequence ID" value="KAF5185034.1"/>
    <property type="molecule type" value="Genomic_DNA"/>
</dbReference>
<dbReference type="AlphaFoldDB" id="A0A7J6VIV2"/>
<evidence type="ECO:0000313" key="3">
    <source>
        <dbReference type="Proteomes" id="UP000554482"/>
    </source>
</evidence>
<sequence>MWFVLAMLLLVNEIGGMKFVQSDQFYNCDIAYTYNLHCKAELKANSVELTGGCMALAKMALETKDMFTGERFAL</sequence>
<protein>
    <submittedName>
        <fullName evidence="2">Uncharacterized protein</fullName>
    </submittedName>
</protein>
<comment type="caution">
    <text evidence="2">The sequence shown here is derived from an EMBL/GenBank/DDBJ whole genome shotgun (WGS) entry which is preliminary data.</text>
</comment>